<reference evidence="3" key="1">
    <citation type="journal article" date="2009" name="Environ. Microbiol. Rep.">
        <title>Isolation and genomic characterization of the first phage infecting Iodobacteria: ?PLPE, a myovirus having a novel set of features.</title>
        <authorList>
            <person name="Leblanc C."/>
            <person name="Caumont-Sarcos A."/>
            <person name="Comeau A.M."/>
            <person name="Krisch H.M."/>
        </authorList>
    </citation>
    <scope>NUCLEOTIDE SEQUENCE [LARGE SCALE GENOMIC DNA]</scope>
</reference>
<evidence type="ECO:0000313" key="3">
    <source>
        <dbReference type="Proteomes" id="UP000001862"/>
    </source>
</evidence>
<accession>B5AX29</accession>
<name>B5AX29_9CAUD</name>
<protein>
    <submittedName>
        <fullName evidence="2">Anti-repressor Ant</fullName>
    </submittedName>
</protein>
<organism evidence="2 3">
    <name type="scientific">Iodobacter phage PhiPLPE</name>
    <dbReference type="NCBI Taxonomy" id="551895"/>
    <lineage>
        <taxon>Viruses</taxon>
        <taxon>Duplodnaviria</taxon>
        <taxon>Heunggongvirae</taxon>
        <taxon>Uroviricota</taxon>
        <taxon>Caudoviricetes</taxon>
        <taxon>Iodovirus</taxon>
        <taxon>Iodovirus PLPE</taxon>
    </lineage>
</organism>
<dbReference type="EMBL" id="EU876853">
    <property type="protein sequence ID" value="ACG60332.1"/>
    <property type="molecule type" value="Genomic_DNA"/>
</dbReference>
<dbReference type="Pfam" id="PF09669">
    <property type="entry name" value="Phage_pRha"/>
    <property type="match status" value="1"/>
</dbReference>
<dbReference type="GeneID" id="6779466"/>
<gene>
    <name evidence="2" type="primary">ant</name>
    <name evidence="2" type="ORF">phiPLPE_10</name>
</gene>
<keyword evidence="3" id="KW-1185">Reference proteome</keyword>
<dbReference type="Proteomes" id="UP000001862">
    <property type="component" value="Segment"/>
</dbReference>
<dbReference type="Pfam" id="PF03374">
    <property type="entry name" value="ANT"/>
    <property type="match status" value="1"/>
</dbReference>
<dbReference type="OrthoDB" id="5682at10239"/>
<dbReference type="KEGG" id="vg:6779466"/>
<feature type="domain" description="Antirepressor protein C-terminal" evidence="1">
    <location>
        <begin position="124"/>
        <end position="225"/>
    </location>
</feature>
<proteinExistence type="predicted"/>
<dbReference type="RefSeq" id="YP_002128444.1">
    <property type="nucleotide sequence ID" value="NC_011142.1"/>
</dbReference>
<evidence type="ECO:0000313" key="2">
    <source>
        <dbReference type="EMBL" id="ACG60332.1"/>
    </source>
</evidence>
<dbReference type="GO" id="GO:0003677">
    <property type="term" value="F:DNA binding"/>
    <property type="evidence" value="ECO:0007669"/>
    <property type="project" value="InterPro"/>
</dbReference>
<dbReference type="InterPro" id="IPR005039">
    <property type="entry name" value="Ant_C"/>
</dbReference>
<dbReference type="InterPro" id="IPR014054">
    <property type="entry name" value="Phage_regulatory_Rha"/>
</dbReference>
<evidence type="ECO:0000259" key="1">
    <source>
        <dbReference type="Pfam" id="PF03374"/>
    </source>
</evidence>
<sequence>MNLVKLDSVQTMSSREIAEMTGKQHKDVLRDLRKMADDLEIDSAQFCAQFGSYYQDASGKKNAVFNLPKRETLILVSGYSAILRAKIIDRWQELEAQQAPQLPTSYIGALEELLASKKAEAILQEQLALAAPAKEFVDNFVTASTGSMGFREVCKVLNVKESTFRKFLEDQKIIYKLHGGKMPYANHLDAGRFEVKAGVNENGHAYNAYRFTAKGVEWVAGELAKWQLRGGV</sequence>